<dbReference type="CDD" id="cd00118">
    <property type="entry name" value="LysM"/>
    <property type="match status" value="1"/>
</dbReference>
<feature type="region of interest" description="Disordered" evidence="2">
    <location>
        <begin position="151"/>
        <end position="172"/>
    </location>
</feature>
<evidence type="ECO:0000313" key="5">
    <source>
        <dbReference type="Proteomes" id="UP001320843"/>
    </source>
</evidence>
<feature type="domain" description="LysM" evidence="3">
    <location>
        <begin position="520"/>
        <end position="565"/>
    </location>
</feature>
<name>A0ABT3DRN1_9XANT</name>
<dbReference type="SMART" id="SM00257">
    <property type="entry name" value="LysM"/>
    <property type="match status" value="1"/>
</dbReference>
<dbReference type="SUPFAM" id="SSF54106">
    <property type="entry name" value="LysM domain"/>
    <property type="match status" value="1"/>
</dbReference>
<evidence type="ECO:0000313" key="4">
    <source>
        <dbReference type="EMBL" id="MCW0398161.1"/>
    </source>
</evidence>
<accession>A0ABT3DRN1</accession>
<dbReference type="SUPFAM" id="SSF53955">
    <property type="entry name" value="Lysozyme-like"/>
    <property type="match status" value="1"/>
</dbReference>
<organism evidence="4 5">
    <name type="scientific">Xanthomonas sacchari</name>
    <dbReference type="NCBI Taxonomy" id="56458"/>
    <lineage>
        <taxon>Bacteria</taxon>
        <taxon>Pseudomonadati</taxon>
        <taxon>Pseudomonadota</taxon>
        <taxon>Gammaproteobacteria</taxon>
        <taxon>Lysobacterales</taxon>
        <taxon>Lysobacteraceae</taxon>
        <taxon>Xanthomonas</taxon>
    </lineage>
</organism>
<dbReference type="InterPro" id="IPR036779">
    <property type="entry name" value="LysM_dom_sf"/>
</dbReference>
<dbReference type="EMBL" id="JANFWR010000004">
    <property type="protein sequence ID" value="MCW0398161.1"/>
    <property type="molecule type" value="Genomic_DNA"/>
</dbReference>
<gene>
    <name evidence="4" type="ORF">NB700_000717</name>
</gene>
<dbReference type="Proteomes" id="UP001320843">
    <property type="component" value="Unassembled WGS sequence"/>
</dbReference>
<comment type="similarity">
    <text evidence="1">Belongs to the transglycosylase Slt family.</text>
</comment>
<evidence type="ECO:0000256" key="2">
    <source>
        <dbReference type="SAM" id="MobiDB-lite"/>
    </source>
</evidence>
<dbReference type="PANTHER" id="PTHR37423:SF2">
    <property type="entry name" value="MEMBRANE-BOUND LYTIC MUREIN TRANSGLYCOSYLASE C"/>
    <property type="match status" value="1"/>
</dbReference>
<protein>
    <recommendedName>
        <fullName evidence="3">LysM domain-containing protein</fullName>
    </recommendedName>
</protein>
<sequence>MAAGDEPWPAAGRTLAAATLPRCDGGGYPAAFPSPRPTMPLPFRFTHAWPVAAAVALTCTAPAAQARVSARDQAAIAVLDQRLAAAEKRYNDALVLVGNSDPKGTQESDAALEDIEDVIQACIKQRGCEVGTYLGAYKRLLKAKADAQGQASDTDAADDDSAPLQADPDHISPLAADVPEAARAARLLNDKRHAFDSMVEYNPAVQAGIRRWLTDMRPALMSSYENYQNLRAIMWPEWEKRGLPEALLFGIIAKESNGRVHANSRVGAAGLMQFMPATGRRFGLGPDGTGFDTRYDARSAAEASAVYINERMAELNRSVELALAGYNGGEGRAARVFNQMPGRSFWDASVYNQFPAETKDYVPMVIAAAWIFLHPQQYGVAFPKINAQPATLRLAKSTTIYELTICLGSDGTRDGYMRALRNLNPRYEPDGWIPAGVTINATTKIVGLYNRYCVSGPRADLARALITADVTSAVRSGSPAPVADLTGNVAVGDVSPVAGVPTTVATGRPAPAKPKQKQVRNYRVAKGDTLGRISDRHDCDLKELAKANGLRAPGYALKPGQSLKLVGCEK</sequence>
<dbReference type="InterPro" id="IPR023346">
    <property type="entry name" value="Lysozyme-like_dom_sf"/>
</dbReference>
<proteinExistence type="inferred from homology"/>
<dbReference type="Gene3D" id="3.10.350.10">
    <property type="entry name" value="LysM domain"/>
    <property type="match status" value="1"/>
</dbReference>
<reference evidence="4 5" key="1">
    <citation type="submission" date="2022-06" db="EMBL/GenBank/DDBJ databases">
        <title>Dynamics of rice microbiomes reveals core vertical transmitted seed endophytes.</title>
        <authorList>
            <person name="Liao K."/>
            <person name="Zhang X."/>
        </authorList>
    </citation>
    <scope>NUCLEOTIDE SEQUENCE [LARGE SCALE GENOMIC DNA]</scope>
    <source>
        <strain evidence="4 5">YT10-10-1</strain>
    </source>
</reference>
<dbReference type="PANTHER" id="PTHR37423">
    <property type="entry name" value="SOLUBLE LYTIC MUREIN TRANSGLYCOSYLASE-RELATED"/>
    <property type="match status" value="1"/>
</dbReference>
<dbReference type="Pfam" id="PF01464">
    <property type="entry name" value="SLT"/>
    <property type="match status" value="1"/>
</dbReference>
<keyword evidence="5" id="KW-1185">Reference proteome</keyword>
<dbReference type="InterPro" id="IPR008258">
    <property type="entry name" value="Transglycosylase_SLT_dom_1"/>
</dbReference>
<dbReference type="Gene3D" id="1.10.530.10">
    <property type="match status" value="1"/>
</dbReference>
<dbReference type="Pfam" id="PF01476">
    <property type="entry name" value="LysM"/>
    <property type="match status" value="1"/>
</dbReference>
<dbReference type="PROSITE" id="PS51782">
    <property type="entry name" value="LYSM"/>
    <property type="match status" value="1"/>
</dbReference>
<comment type="caution">
    <text evidence="4">The sequence shown here is derived from an EMBL/GenBank/DDBJ whole genome shotgun (WGS) entry which is preliminary data.</text>
</comment>
<dbReference type="InterPro" id="IPR018392">
    <property type="entry name" value="LysM"/>
</dbReference>
<evidence type="ECO:0000259" key="3">
    <source>
        <dbReference type="PROSITE" id="PS51782"/>
    </source>
</evidence>
<evidence type="ECO:0000256" key="1">
    <source>
        <dbReference type="ARBA" id="ARBA00007734"/>
    </source>
</evidence>